<feature type="transmembrane region" description="Helical" evidence="6">
    <location>
        <begin position="351"/>
        <end position="371"/>
    </location>
</feature>
<evidence type="ECO:0000256" key="4">
    <source>
        <dbReference type="ARBA" id="ARBA00022989"/>
    </source>
</evidence>
<evidence type="ECO:0000313" key="8">
    <source>
        <dbReference type="Proteomes" id="UP000029448"/>
    </source>
</evidence>
<feature type="transmembrane region" description="Helical" evidence="6">
    <location>
        <begin position="48"/>
        <end position="69"/>
    </location>
</feature>
<evidence type="ECO:0000256" key="3">
    <source>
        <dbReference type="ARBA" id="ARBA00022692"/>
    </source>
</evidence>
<keyword evidence="4 6" id="KW-1133">Transmembrane helix</keyword>
<dbReference type="PANTHER" id="PTHR30250">
    <property type="entry name" value="PST FAMILY PREDICTED COLANIC ACID TRANSPORTER"/>
    <property type="match status" value="1"/>
</dbReference>
<feature type="transmembrane region" description="Helical" evidence="6">
    <location>
        <begin position="383"/>
        <end position="403"/>
    </location>
</feature>
<accession>A0A094YRA5</accession>
<comment type="subcellular location">
    <subcellularLocation>
        <location evidence="1">Cell membrane</location>
        <topology evidence="1">Multi-pass membrane protein</topology>
    </subcellularLocation>
</comment>
<feature type="transmembrane region" description="Helical" evidence="6">
    <location>
        <begin position="168"/>
        <end position="188"/>
    </location>
</feature>
<dbReference type="GO" id="GO:0005886">
    <property type="term" value="C:plasma membrane"/>
    <property type="evidence" value="ECO:0007669"/>
    <property type="project" value="UniProtKB-SubCell"/>
</dbReference>
<name>A0A094YRA5_9PROT</name>
<feature type="transmembrane region" description="Helical" evidence="6">
    <location>
        <begin position="309"/>
        <end position="331"/>
    </location>
</feature>
<keyword evidence="3 6" id="KW-0812">Transmembrane</keyword>
<dbReference type="PATRIC" id="fig|104102.7.peg.1766"/>
<feature type="transmembrane region" description="Helical" evidence="6">
    <location>
        <begin position="437"/>
        <end position="456"/>
    </location>
</feature>
<feature type="transmembrane region" description="Helical" evidence="6">
    <location>
        <begin position="135"/>
        <end position="156"/>
    </location>
</feature>
<dbReference type="CDD" id="cd13128">
    <property type="entry name" value="MATE_Wzx_like"/>
    <property type="match status" value="1"/>
</dbReference>
<proteinExistence type="predicted"/>
<evidence type="ECO:0000256" key="5">
    <source>
        <dbReference type="ARBA" id="ARBA00023136"/>
    </source>
</evidence>
<keyword evidence="2" id="KW-1003">Cell membrane</keyword>
<dbReference type="AlphaFoldDB" id="A0A094YRA5"/>
<comment type="caution">
    <text evidence="7">The sequence shown here is derived from an EMBL/GenBank/DDBJ whole genome shotgun (WGS) entry which is preliminary data.</text>
</comment>
<sequence>MTLTDRANLTRMRTVLFNSGWNMLGRIGPVAIAVLITPYLVAKLGLSRWGVLTIALSLIGTFGIFDFGLGRALTRAIAERISDGEDKESATLTLTGILTLGVFGLVGGGCAAFFVRIWVYNGLKIPVELQHETVVAMWVLCATAPLVMMNAAMWGVMSAYQAFRNANLLNIPISVLYYLAPLLILQVWNSLVGVMLMLALCRLAMTIGYAFICVRLMPTLLTARPSFSLLRPLFRIGGWMTISNLMFPILSYMDRFMIATVLSAATTAYYTTPFDVVARLSMITLAVSSTAYPAMAASWRKDTLTTITLYRNSILTVVCLLFPFCFLGSLFSQDILGFWVGPDFAHNSTVIMKYLSIGVFFFGIDTVAAGFLDGIGRAEINAILSIVEALLYAPFLLLFLHWFGVNGAAFVWAGRSIFDSVARITIGIRLYPTLSSVVRHLMPMALTGLGLLILSLPPTQNLLRIGIFLVGFPLFYGIIWMYSITQEERTSASHTLTHLWVSGRKSLSRGRMDG</sequence>
<evidence type="ECO:0000256" key="6">
    <source>
        <dbReference type="SAM" id="Phobius"/>
    </source>
</evidence>
<organism evidence="7 8">
    <name type="scientific">Acetobacter tropicalis</name>
    <dbReference type="NCBI Taxonomy" id="104102"/>
    <lineage>
        <taxon>Bacteria</taxon>
        <taxon>Pseudomonadati</taxon>
        <taxon>Pseudomonadota</taxon>
        <taxon>Alphaproteobacteria</taxon>
        <taxon>Acetobacterales</taxon>
        <taxon>Acetobacteraceae</taxon>
        <taxon>Acetobacter</taxon>
    </lineage>
</organism>
<feature type="transmembrane region" description="Helical" evidence="6">
    <location>
        <begin position="194"/>
        <end position="212"/>
    </location>
</feature>
<keyword evidence="5 6" id="KW-0472">Membrane</keyword>
<feature type="transmembrane region" description="Helical" evidence="6">
    <location>
        <begin position="90"/>
        <end position="115"/>
    </location>
</feature>
<dbReference type="RefSeq" id="WP_035380043.1">
    <property type="nucleotide sequence ID" value="NZ_JACAOJ010000028.1"/>
</dbReference>
<feature type="transmembrane region" description="Helical" evidence="6">
    <location>
        <begin position="462"/>
        <end position="482"/>
    </location>
</feature>
<keyword evidence="8" id="KW-1185">Reference proteome</keyword>
<dbReference type="GeneID" id="89478918"/>
<dbReference type="Proteomes" id="UP000029448">
    <property type="component" value="Unassembled WGS sequence"/>
</dbReference>
<evidence type="ECO:0000256" key="2">
    <source>
        <dbReference type="ARBA" id="ARBA00022475"/>
    </source>
</evidence>
<dbReference type="InterPro" id="IPR050833">
    <property type="entry name" value="Poly_Biosynth_Transport"/>
</dbReference>
<dbReference type="PANTHER" id="PTHR30250:SF26">
    <property type="entry name" value="PSMA PROTEIN"/>
    <property type="match status" value="1"/>
</dbReference>
<dbReference type="EMBL" id="JOKM01000069">
    <property type="protein sequence ID" value="KGB23139.1"/>
    <property type="molecule type" value="Genomic_DNA"/>
</dbReference>
<reference evidence="7 8" key="1">
    <citation type="submission" date="2014-06" db="EMBL/GenBank/DDBJ databases">
        <title>Functional and comparative genomic analyses of the Drosophila gut microbiota identify candidate symbiosis factors.</title>
        <authorList>
            <person name="Newell P.D."/>
            <person name="Chaston J.M."/>
            <person name="Douglas A.E."/>
        </authorList>
    </citation>
    <scope>NUCLEOTIDE SEQUENCE [LARGE SCALE GENOMIC DNA]</scope>
    <source>
        <strain evidence="7 8">DmCS_006</strain>
    </source>
</reference>
<dbReference type="InterPro" id="IPR002797">
    <property type="entry name" value="Polysacc_synth"/>
</dbReference>
<protein>
    <submittedName>
        <fullName evidence="7">Uncharacterized protein</fullName>
    </submittedName>
</protein>
<evidence type="ECO:0000313" key="7">
    <source>
        <dbReference type="EMBL" id="KGB23139.1"/>
    </source>
</evidence>
<evidence type="ECO:0000256" key="1">
    <source>
        <dbReference type="ARBA" id="ARBA00004651"/>
    </source>
</evidence>
<feature type="transmembrane region" description="Helical" evidence="6">
    <location>
        <begin position="233"/>
        <end position="253"/>
    </location>
</feature>
<feature type="transmembrane region" description="Helical" evidence="6">
    <location>
        <begin position="21"/>
        <end position="42"/>
    </location>
</feature>
<dbReference type="Pfam" id="PF01943">
    <property type="entry name" value="Polysacc_synt"/>
    <property type="match status" value="1"/>
</dbReference>
<gene>
    <name evidence="7" type="ORF">AtDm6_1787</name>
</gene>
<dbReference type="STRING" id="104102.AtDm6_1787"/>